<evidence type="ECO:0000259" key="3">
    <source>
        <dbReference type="PROSITE" id="PS50003"/>
    </source>
</evidence>
<feature type="compositionally biased region" description="Basic and acidic residues" evidence="2">
    <location>
        <begin position="565"/>
        <end position="597"/>
    </location>
</feature>
<dbReference type="GO" id="GO:0001881">
    <property type="term" value="P:receptor recycling"/>
    <property type="evidence" value="ECO:0007669"/>
    <property type="project" value="TreeGrafter"/>
</dbReference>
<dbReference type="PROSITE" id="PS50003">
    <property type="entry name" value="PH_DOMAIN"/>
    <property type="match status" value="1"/>
</dbReference>
<dbReference type="eggNOG" id="ENOG502SCMX">
    <property type="taxonomic scope" value="Eukaryota"/>
</dbReference>
<feature type="compositionally biased region" description="Polar residues" evidence="2">
    <location>
        <begin position="653"/>
        <end position="662"/>
    </location>
</feature>
<dbReference type="OMA" id="KPSTHLY"/>
<feature type="region of interest" description="Disordered" evidence="2">
    <location>
        <begin position="525"/>
        <end position="663"/>
    </location>
</feature>
<keyword evidence="1" id="KW-0597">Phosphoprotein</keyword>
<feature type="domain" description="PH" evidence="3">
    <location>
        <begin position="124"/>
        <end position="260"/>
    </location>
</feature>
<reference evidence="4 5" key="1">
    <citation type="journal article" date="2012" name="Genome Biol.">
        <title>Genome and low-iron response of an oceanic diatom adapted to chronic iron limitation.</title>
        <authorList>
            <person name="Lommer M."/>
            <person name="Specht M."/>
            <person name="Roy A.S."/>
            <person name="Kraemer L."/>
            <person name="Andreson R."/>
            <person name="Gutowska M.A."/>
            <person name="Wolf J."/>
            <person name="Bergner S.V."/>
            <person name="Schilhabel M.B."/>
            <person name="Klostermeier U.C."/>
            <person name="Beiko R.G."/>
            <person name="Rosenstiel P."/>
            <person name="Hippler M."/>
            <person name="Laroche J."/>
        </authorList>
    </citation>
    <scope>NUCLEOTIDE SEQUENCE [LARGE SCALE GENOMIC DNA]</scope>
    <source>
        <strain evidence="4 5">CCMP1005</strain>
    </source>
</reference>
<feature type="compositionally biased region" description="Basic and acidic residues" evidence="2">
    <location>
        <begin position="17"/>
        <end position="29"/>
    </location>
</feature>
<evidence type="ECO:0000256" key="2">
    <source>
        <dbReference type="SAM" id="MobiDB-lite"/>
    </source>
</evidence>
<dbReference type="AlphaFoldDB" id="K0T095"/>
<feature type="compositionally biased region" description="Low complexity" evidence="2">
    <location>
        <begin position="637"/>
        <end position="647"/>
    </location>
</feature>
<dbReference type="GO" id="GO:0042147">
    <property type="term" value="P:retrograde transport, endosome to Golgi"/>
    <property type="evidence" value="ECO:0007669"/>
    <property type="project" value="TreeGrafter"/>
</dbReference>
<feature type="region of interest" description="Disordered" evidence="2">
    <location>
        <begin position="1"/>
        <end position="40"/>
    </location>
</feature>
<name>K0T095_THAOC</name>
<proteinExistence type="predicted"/>
<dbReference type="GO" id="GO:0007032">
    <property type="term" value="P:endosome organization"/>
    <property type="evidence" value="ECO:0007669"/>
    <property type="project" value="TreeGrafter"/>
</dbReference>
<dbReference type="GO" id="GO:0055037">
    <property type="term" value="C:recycling endosome"/>
    <property type="evidence" value="ECO:0007669"/>
    <property type="project" value="TreeGrafter"/>
</dbReference>
<feature type="region of interest" description="Disordered" evidence="2">
    <location>
        <begin position="435"/>
        <end position="475"/>
    </location>
</feature>
<protein>
    <recommendedName>
        <fullName evidence="3">PH domain-containing protein</fullName>
    </recommendedName>
</protein>
<feature type="compositionally biased region" description="Basic and acidic residues" evidence="2">
    <location>
        <begin position="435"/>
        <end position="452"/>
    </location>
</feature>
<comment type="caution">
    <text evidence="4">The sequence shown here is derived from an EMBL/GenBank/DDBJ whole genome shotgun (WGS) entry which is preliminary data.</text>
</comment>
<dbReference type="GO" id="GO:0005802">
    <property type="term" value="C:trans-Golgi network"/>
    <property type="evidence" value="ECO:0007669"/>
    <property type="project" value="TreeGrafter"/>
</dbReference>
<feature type="compositionally biased region" description="Basic and acidic residues" evidence="2">
    <location>
        <begin position="607"/>
        <end position="630"/>
    </location>
</feature>
<dbReference type="InterPro" id="IPR045188">
    <property type="entry name" value="Boi1/Boi2-like"/>
</dbReference>
<dbReference type="PANTHER" id="PTHR22902:SF27">
    <property type="entry name" value="PLECKSTRIN HOMOLOGY DOMAIN-CONTAINING FAMILY A MEMBER 3"/>
    <property type="match status" value="1"/>
</dbReference>
<gene>
    <name evidence="4" type="ORF">THAOC_06443</name>
</gene>
<feature type="compositionally biased region" description="Polar residues" evidence="2">
    <location>
        <begin position="30"/>
        <end position="40"/>
    </location>
</feature>
<evidence type="ECO:0000256" key="1">
    <source>
        <dbReference type="ARBA" id="ARBA00022553"/>
    </source>
</evidence>
<dbReference type="Gene3D" id="2.30.29.30">
    <property type="entry name" value="Pleckstrin-homology domain (PH domain)/Phosphotyrosine-binding domain (PTB)"/>
    <property type="match status" value="1"/>
</dbReference>
<dbReference type="GO" id="GO:0005829">
    <property type="term" value="C:cytosol"/>
    <property type="evidence" value="ECO:0007669"/>
    <property type="project" value="GOC"/>
</dbReference>
<dbReference type="SUPFAM" id="SSF57997">
    <property type="entry name" value="Tropomyosin"/>
    <property type="match status" value="1"/>
</dbReference>
<dbReference type="Pfam" id="PF00169">
    <property type="entry name" value="PH"/>
    <property type="match status" value="1"/>
</dbReference>
<dbReference type="OrthoDB" id="43122at2759"/>
<dbReference type="SUPFAM" id="SSF50729">
    <property type="entry name" value="PH domain-like"/>
    <property type="match status" value="1"/>
</dbReference>
<dbReference type="Proteomes" id="UP000266841">
    <property type="component" value="Unassembled WGS sequence"/>
</dbReference>
<keyword evidence="5" id="KW-1185">Reference proteome</keyword>
<organism evidence="4 5">
    <name type="scientific">Thalassiosira oceanica</name>
    <name type="common">Marine diatom</name>
    <dbReference type="NCBI Taxonomy" id="159749"/>
    <lineage>
        <taxon>Eukaryota</taxon>
        <taxon>Sar</taxon>
        <taxon>Stramenopiles</taxon>
        <taxon>Ochrophyta</taxon>
        <taxon>Bacillariophyta</taxon>
        <taxon>Coscinodiscophyceae</taxon>
        <taxon>Thalassiosirophycidae</taxon>
        <taxon>Thalassiosirales</taxon>
        <taxon>Thalassiosiraceae</taxon>
        <taxon>Thalassiosira</taxon>
    </lineage>
</organism>
<feature type="compositionally biased region" description="Low complexity" evidence="2">
    <location>
        <begin position="454"/>
        <end position="466"/>
    </location>
</feature>
<dbReference type="SMART" id="SM00233">
    <property type="entry name" value="PH"/>
    <property type="match status" value="1"/>
</dbReference>
<dbReference type="EMBL" id="AGNL01006407">
    <property type="protein sequence ID" value="EJK72063.1"/>
    <property type="molecule type" value="Genomic_DNA"/>
</dbReference>
<accession>K0T095</accession>
<feature type="region of interest" description="Disordered" evidence="2">
    <location>
        <begin position="905"/>
        <end position="936"/>
    </location>
</feature>
<dbReference type="GO" id="GO:0005769">
    <property type="term" value="C:early endosome"/>
    <property type="evidence" value="ECO:0007669"/>
    <property type="project" value="TreeGrafter"/>
</dbReference>
<evidence type="ECO:0000313" key="5">
    <source>
        <dbReference type="Proteomes" id="UP000266841"/>
    </source>
</evidence>
<dbReference type="InterPro" id="IPR011993">
    <property type="entry name" value="PH-like_dom_sf"/>
</dbReference>
<dbReference type="PANTHER" id="PTHR22902">
    <property type="entry name" value="SESQUIPEDALIAN"/>
    <property type="match status" value="1"/>
</dbReference>
<sequence>MEDRDYFPDFAGAPQARLDHPWHPGRREGQTCSTSPQQKPSLDFSMITTPGGERSARVLLDEDRPFKTPTAANTATAVSNGVLDGLRGIMASTPNFGATPYTTARESCHDDCTVDCTALSFARSAPISGYLRKMGKNITQFKRRFFVLKPSTHLYYFLSSSDNEPRGCIDVDMLTNEGREGCEVKEIGLMPDGTFQFELVFDEERVEKESMNDSLLDEEMTSHESSEAPRRTFHRQSIILEARTEELGRQWMDLLQTERLSTAKSEVNYLRSTVNDMTAISKRWEASACEEAMRADSSEHQRNSAIAESKEWERRFTDLNEAILSLVSNSGQSGTSSEFLEEAWKDLNVENTNFEVLSKHFQNVLNDFKRLKDGVESATMRMKEYQSRVEEAESRATDAEALSTRLEDDNGTLQNELAKLKRERKILVKEVKSLHAKASNDKNQRECDDKQPRSASSSQVTSSDVSYTRPSRRLNSEEKRLVIELEEHVMSGLRLSEQFLTLNGIDPAEVEDDLDDNAQSISSAYAQKTDSERAKPSSDYLGSLLDDHDDESGTEDLLIPTAQPSDDKGKVCENLDSKFSKSGHQLDGHRRRDEASTERNNSVSKNLNDRFKEYEDSHSQDIKARNEEMSVQRGPPSLHSASSVSESLRSKVTDNGSPTSKLECTLRDVGETPQLTRGGSSLGDDGKVYHITFYSNKIGLQFQKVPNHSKTGLLSDAMGADYGASEGTEDLRRIVSLSRQTRRVEQECLPAIPKDAVLVCGFVGFDDSTGNVRPRLGARLVAFDGIPVEIGQWTFESIRKSIKARGRPLTLSFRNDFLTVTQREILTKSVADVRSAESTSSSLGVFRQVGRSNGVEGQELRLESSINRSTSSLSSGRRYYSFSETGASSISSVAPLLSNLLSKTKKKNNIGSSQMSDSDSPRGLRHHHDDFQSGLL</sequence>
<evidence type="ECO:0000313" key="4">
    <source>
        <dbReference type="EMBL" id="EJK72063.1"/>
    </source>
</evidence>
<dbReference type="InterPro" id="IPR001849">
    <property type="entry name" value="PH_domain"/>
</dbReference>
<feature type="compositionally biased region" description="Basic and acidic residues" evidence="2">
    <location>
        <begin position="919"/>
        <end position="936"/>
    </location>
</feature>